<keyword evidence="3" id="KW-1185">Reference proteome</keyword>
<dbReference type="Proteomes" id="UP001595878">
    <property type="component" value="Unassembled WGS sequence"/>
</dbReference>
<sequence>MDFKQLWSLFWLSARHPRFVIPTIRGTRKTVAICNKYYGKKQHLNGPENAFRHALWNMLIVHLSVQRGLPLQRSLAWAKRFTDWHEDFSPNAPLERAMDLHNNRVGRDLITSLCGQDEEQLVTQLLEMVPLSRKRTTLKEIKRCDTVLVHLE</sequence>
<gene>
    <name evidence="2" type="ORF">ACFO5T_02555</name>
</gene>
<evidence type="ECO:0000313" key="2">
    <source>
        <dbReference type="EMBL" id="MFC4689302.1"/>
    </source>
</evidence>
<dbReference type="RefSeq" id="WP_380031774.1">
    <property type="nucleotide sequence ID" value="NZ_JBHSHB010000007.1"/>
</dbReference>
<name>A0ABV9L7D4_9FLAO</name>
<proteinExistence type="predicted"/>
<dbReference type="EMBL" id="JBHSHB010000007">
    <property type="protein sequence ID" value="MFC4689302.1"/>
    <property type="molecule type" value="Genomic_DNA"/>
</dbReference>
<evidence type="ECO:0000259" key="1">
    <source>
        <dbReference type="Pfam" id="PF22322"/>
    </source>
</evidence>
<comment type="caution">
    <text evidence="2">The sequence shown here is derived from an EMBL/GenBank/DDBJ whole genome shotgun (WGS) entry which is preliminary data.</text>
</comment>
<feature type="domain" description="DUF6973" evidence="1">
    <location>
        <begin position="11"/>
        <end position="129"/>
    </location>
</feature>
<organism evidence="2 3">
    <name type="scientific">Dokdonia genika</name>
    <dbReference type="NCBI Taxonomy" id="308113"/>
    <lineage>
        <taxon>Bacteria</taxon>
        <taxon>Pseudomonadati</taxon>
        <taxon>Bacteroidota</taxon>
        <taxon>Flavobacteriia</taxon>
        <taxon>Flavobacteriales</taxon>
        <taxon>Flavobacteriaceae</taxon>
        <taxon>Dokdonia</taxon>
    </lineage>
</organism>
<dbReference type="Pfam" id="PF22322">
    <property type="entry name" value="DUF6973"/>
    <property type="match status" value="1"/>
</dbReference>
<evidence type="ECO:0000313" key="3">
    <source>
        <dbReference type="Proteomes" id="UP001595878"/>
    </source>
</evidence>
<dbReference type="InterPro" id="IPR054246">
    <property type="entry name" value="DUF6973"/>
</dbReference>
<reference evidence="3" key="1">
    <citation type="journal article" date="2019" name="Int. J. Syst. Evol. Microbiol.">
        <title>The Global Catalogue of Microorganisms (GCM) 10K type strain sequencing project: providing services to taxonomists for standard genome sequencing and annotation.</title>
        <authorList>
            <consortium name="The Broad Institute Genomics Platform"/>
            <consortium name="The Broad Institute Genome Sequencing Center for Infectious Disease"/>
            <person name="Wu L."/>
            <person name="Ma J."/>
        </authorList>
    </citation>
    <scope>NUCLEOTIDE SEQUENCE [LARGE SCALE GENOMIC DNA]</scope>
    <source>
        <strain evidence="3">CGMCC 4.7427</strain>
    </source>
</reference>
<accession>A0ABV9L7D4</accession>
<protein>
    <submittedName>
        <fullName evidence="2">DUF6973 domain-containing protein</fullName>
    </submittedName>
</protein>